<keyword evidence="2" id="KW-1185">Reference proteome</keyword>
<reference evidence="1 2" key="1">
    <citation type="submission" date="2018-10" db="EMBL/GenBank/DDBJ databases">
        <title>Genome sequencing of Mucilaginibacter sp. HYN0043.</title>
        <authorList>
            <person name="Kim M."/>
            <person name="Yi H."/>
        </authorList>
    </citation>
    <scope>NUCLEOTIDE SEQUENCE [LARGE SCALE GENOMIC DNA]</scope>
    <source>
        <strain evidence="1 2">HYN0043</strain>
    </source>
</reference>
<dbReference type="EMBL" id="CP032869">
    <property type="protein sequence ID" value="AYL96230.1"/>
    <property type="molecule type" value="Genomic_DNA"/>
</dbReference>
<protein>
    <submittedName>
        <fullName evidence="1">Uncharacterized protein</fullName>
    </submittedName>
</protein>
<organism evidence="1 2">
    <name type="scientific">Mucilaginibacter celer</name>
    <dbReference type="NCBI Taxonomy" id="2305508"/>
    <lineage>
        <taxon>Bacteria</taxon>
        <taxon>Pseudomonadati</taxon>
        <taxon>Bacteroidota</taxon>
        <taxon>Sphingobacteriia</taxon>
        <taxon>Sphingobacteriales</taxon>
        <taxon>Sphingobacteriaceae</taxon>
        <taxon>Mucilaginibacter</taxon>
    </lineage>
</organism>
<accession>A0A494VS53</accession>
<name>A0A494VS53_9SPHI</name>
<evidence type="ECO:0000313" key="1">
    <source>
        <dbReference type="EMBL" id="AYL96230.1"/>
    </source>
</evidence>
<dbReference type="AlphaFoldDB" id="A0A494VS53"/>
<dbReference type="KEGG" id="muh:HYN43_013415"/>
<evidence type="ECO:0000313" key="2">
    <source>
        <dbReference type="Proteomes" id="UP000270046"/>
    </source>
</evidence>
<dbReference type="Proteomes" id="UP000270046">
    <property type="component" value="Chromosome"/>
</dbReference>
<gene>
    <name evidence="1" type="ORF">HYN43_013415</name>
</gene>
<sequence length="63" mass="6911">MKQGKANGLQFGCARSGGKWRGYIADLPDSPGRLRGRRRKPVTGGRARTSLYARLKIIINLLG</sequence>
<proteinExistence type="predicted"/>